<feature type="transmembrane region" description="Helical" evidence="7">
    <location>
        <begin position="113"/>
        <end position="133"/>
    </location>
</feature>
<dbReference type="EMBL" id="JBHTKK010000033">
    <property type="protein sequence ID" value="MFD1067990.1"/>
    <property type="molecule type" value="Genomic_DNA"/>
</dbReference>
<sequence>MKEGDRSKVQSFNKTPIIIVLLTGGFISILNQTTMITAIPPIMEEMNVSANTGQWLTTVFMLVNGVMIPVTAFLMERFTTRQLFITAMTVFAVGTAFSALAPNFGMLLLGRTIQSSGAGVIMPLMQTVFLLLFPVQNRGVAMGLVGLVISFAPAIGPALSGWVITTFSWRAVFLIILPIAIIVILLAVRVMKNVTELTYPKVDIISIMLSSFGFGGFLYGFTSAGNNGWGSIITITTLVVGVVALTAFIFRQLRMETPMLEFRVFKNPIFTLSTIIPMIAFMGLIGAETLIPLYMQNARGFTAMEAGIVLLPGALVNGMMSPITGRIFDRFGARWLSIIGLIIITVSTFAFANLGPSTSMLMVTILYAIRMFGLSMVMMPVTTAGLNQLPRELIPHGTAMTNTMRQVSASIGTAIVITVMTTSEVSAELDPNIAYPMIHGVNQAFMVITILSLIGVVLTFFIKNGNSSAQEEKSVYREEK</sequence>
<evidence type="ECO:0000259" key="8">
    <source>
        <dbReference type="PROSITE" id="PS50850"/>
    </source>
</evidence>
<keyword evidence="6 7" id="KW-0472">Membrane</keyword>
<protein>
    <submittedName>
        <fullName evidence="9">MDR family MFS transporter</fullName>
    </submittedName>
</protein>
<dbReference type="CDD" id="cd17503">
    <property type="entry name" value="MFS_LmrB_MDR_like"/>
    <property type="match status" value="1"/>
</dbReference>
<comment type="subcellular location">
    <subcellularLocation>
        <location evidence="1">Cell membrane</location>
        <topology evidence="1">Multi-pass membrane protein</topology>
    </subcellularLocation>
</comment>
<dbReference type="InterPro" id="IPR011701">
    <property type="entry name" value="MFS"/>
</dbReference>
<feature type="transmembrane region" description="Helical" evidence="7">
    <location>
        <begin position="443"/>
        <end position="462"/>
    </location>
</feature>
<feature type="transmembrane region" description="Helical" evidence="7">
    <location>
        <begin position="270"/>
        <end position="295"/>
    </location>
</feature>
<comment type="caution">
    <text evidence="9">The sequence shown here is derived from an EMBL/GenBank/DDBJ whole genome shotgun (WGS) entry which is preliminary data.</text>
</comment>
<proteinExistence type="predicted"/>
<evidence type="ECO:0000256" key="3">
    <source>
        <dbReference type="ARBA" id="ARBA00022475"/>
    </source>
</evidence>
<dbReference type="Pfam" id="PF07690">
    <property type="entry name" value="MFS_1"/>
    <property type="match status" value="1"/>
</dbReference>
<feature type="transmembrane region" description="Helical" evidence="7">
    <location>
        <begin position="228"/>
        <end position="250"/>
    </location>
</feature>
<organism evidence="9 10">
    <name type="scientific">Oceanobacillus locisalsi</name>
    <dbReference type="NCBI Taxonomy" id="546107"/>
    <lineage>
        <taxon>Bacteria</taxon>
        <taxon>Bacillati</taxon>
        <taxon>Bacillota</taxon>
        <taxon>Bacilli</taxon>
        <taxon>Bacillales</taxon>
        <taxon>Bacillaceae</taxon>
        <taxon>Oceanobacillus</taxon>
    </lineage>
</organism>
<dbReference type="PRINTS" id="PR01036">
    <property type="entry name" value="TCRTETB"/>
</dbReference>
<feature type="transmembrane region" description="Helical" evidence="7">
    <location>
        <begin position="140"/>
        <end position="165"/>
    </location>
</feature>
<evidence type="ECO:0000256" key="4">
    <source>
        <dbReference type="ARBA" id="ARBA00022692"/>
    </source>
</evidence>
<feature type="transmembrane region" description="Helical" evidence="7">
    <location>
        <begin position="20"/>
        <end position="43"/>
    </location>
</feature>
<keyword evidence="4 7" id="KW-0812">Transmembrane</keyword>
<feature type="transmembrane region" description="Helical" evidence="7">
    <location>
        <begin position="407"/>
        <end position="423"/>
    </location>
</feature>
<dbReference type="PANTHER" id="PTHR42718">
    <property type="entry name" value="MAJOR FACILITATOR SUPERFAMILY MULTIDRUG TRANSPORTER MFSC"/>
    <property type="match status" value="1"/>
</dbReference>
<dbReference type="NCBIfam" id="TIGR00711">
    <property type="entry name" value="efflux_EmrB"/>
    <property type="match status" value="1"/>
</dbReference>
<dbReference type="RefSeq" id="WP_379594163.1">
    <property type="nucleotide sequence ID" value="NZ_JBHTKK010000033.1"/>
</dbReference>
<evidence type="ECO:0000313" key="10">
    <source>
        <dbReference type="Proteomes" id="UP001597041"/>
    </source>
</evidence>
<dbReference type="Gene3D" id="1.20.1720.10">
    <property type="entry name" value="Multidrug resistance protein D"/>
    <property type="match status" value="1"/>
</dbReference>
<accession>A0ABW3NMD4</accession>
<feature type="transmembrane region" description="Helical" evidence="7">
    <location>
        <begin position="55"/>
        <end position="75"/>
    </location>
</feature>
<evidence type="ECO:0000256" key="1">
    <source>
        <dbReference type="ARBA" id="ARBA00004651"/>
    </source>
</evidence>
<feature type="domain" description="Major facilitator superfamily (MFS) profile" evidence="8">
    <location>
        <begin position="17"/>
        <end position="467"/>
    </location>
</feature>
<dbReference type="InterPro" id="IPR020846">
    <property type="entry name" value="MFS_dom"/>
</dbReference>
<feature type="transmembrane region" description="Helical" evidence="7">
    <location>
        <begin position="364"/>
        <end position="386"/>
    </location>
</feature>
<evidence type="ECO:0000256" key="2">
    <source>
        <dbReference type="ARBA" id="ARBA00022448"/>
    </source>
</evidence>
<dbReference type="PROSITE" id="PS50850">
    <property type="entry name" value="MFS"/>
    <property type="match status" value="1"/>
</dbReference>
<keyword evidence="5 7" id="KW-1133">Transmembrane helix</keyword>
<dbReference type="PANTHER" id="PTHR42718:SF24">
    <property type="entry name" value="MAJOR FACILITATOR SUPERFAMILY (MFS) PROFILE DOMAIN-CONTAINING PROTEIN"/>
    <property type="match status" value="1"/>
</dbReference>
<dbReference type="SUPFAM" id="SSF103473">
    <property type="entry name" value="MFS general substrate transporter"/>
    <property type="match status" value="1"/>
</dbReference>
<dbReference type="InterPro" id="IPR004638">
    <property type="entry name" value="EmrB-like"/>
</dbReference>
<feature type="transmembrane region" description="Helical" evidence="7">
    <location>
        <begin position="82"/>
        <end position="101"/>
    </location>
</feature>
<evidence type="ECO:0000256" key="6">
    <source>
        <dbReference type="ARBA" id="ARBA00023136"/>
    </source>
</evidence>
<dbReference type="Gene3D" id="1.20.1250.20">
    <property type="entry name" value="MFS general substrate transporter like domains"/>
    <property type="match status" value="1"/>
</dbReference>
<feature type="transmembrane region" description="Helical" evidence="7">
    <location>
        <begin position="301"/>
        <end position="320"/>
    </location>
</feature>
<evidence type="ECO:0000313" key="9">
    <source>
        <dbReference type="EMBL" id="MFD1067990.1"/>
    </source>
</evidence>
<reference evidence="10" key="1">
    <citation type="journal article" date="2019" name="Int. J. Syst. Evol. Microbiol.">
        <title>The Global Catalogue of Microorganisms (GCM) 10K type strain sequencing project: providing services to taxonomists for standard genome sequencing and annotation.</title>
        <authorList>
            <consortium name="The Broad Institute Genomics Platform"/>
            <consortium name="The Broad Institute Genome Sequencing Center for Infectious Disease"/>
            <person name="Wu L."/>
            <person name="Ma J."/>
        </authorList>
    </citation>
    <scope>NUCLEOTIDE SEQUENCE [LARGE SCALE GENOMIC DNA]</scope>
    <source>
        <strain evidence="10">CCUG 56608</strain>
    </source>
</reference>
<feature type="transmembrane region" description="Helical" evidence="7">
    <location>
        <begin position="332"/>
        <end position="352"/>
    </location>
</feature>
<keyword evidence="10" id="KW-1185">Reference proteome</keyword>
<dbReference type="InterPro" id="IPR036259">
    <property type="entry name" value="MFS_trans_sf"/>
</dbReference>
<feature type="transmembrane region" description="Helical" evidence="7">
    <location>
        <begin position="202"/>
        <end position="222"/>
    </location>
</feature>
<keyword evidence="2" id="KW-0813">Transport</keyword>
<evidence type="ECO:0000256" key="5">
    <source>
        <dbReference type="ARBA" id="ARBA00022989"/>
    </source>
</evidence>
<feature type="transmembrane region" description="Helical" evidence="7">
    <location>
        <begin position="171"/>
        <end position="190"/>
    </location>
</feature>
<dbReference type="Proteomes" id="UP001597041">
    <property type="component" value="Unassembled WGS sequence"/>
</dbReference>
<name>A0ABW3NMD4_9BACI</name>
<evidence type="ECO:0000256" key="7">
    <source>
        <dbReference type="SAM" id="Phobius"/>
    </source>
</evidence>
<keyword evidence="3" id="KW-1003">Cell membrane</keyword>
<gene>
    <name evidence="9" type="ORF">ACFQ19_18495</name>
</gene>